<dbReference type="InterPro" id="IPR001670">
    <property type="entry name" value="ADH_Fe/GldA"/>
</dbReference>
<dbReference type="FunFam" id="3.40.50.1970:FF:000003">
    <property type="entry name" value="Alcohol dehydrogenase, iron-containing"/>
    <property type="match status" value="1"/>
</dbReference>
<dbReference type="PANTHER" id="PTHR11496:SF102">
    <property type="entry name" value="ALCOHOL DEHYDROGENASE 4"/>
    <property type="match status" value="1"/>
</dbReference>
<dbReference type="AlphaFoldDB" id="A0A0S6VUY0"/>
<sequence>MKDFLFQMPRTIEMGYGKSRHIASFVKNLGLKNALLVVDHQLKKLGLLDDIFNSLNDGAVAFHVFDDITREPTITDVDQAIKDLKVGTVFDGVIGIGGGSAIDVAKLLAVSGGFDGSVKEYVGTNIVKQRGVPMMILPTTSGTGAEATPNAIVHNVEAECKQGVVSPYLIPDVVILDPDLTLTLPPKVTAETGLDAFTHAIECFICNKATPMSDLVSLESMRLMTTYLRQAVNNGQDREARYYTALGSLYGGIAIANSGTGGVHALAYPLGGKYHITHGLSNAILLAEVMKFNAPAVPEKFVRVAKVMGLKTAGRSQEEIVSSTVTAIKDFVRDVGITLNNFEATDLVLSDLAQSAMTVQRLLQNNPRTITREDAENIYRTSLRS</sequence>
<dbReference type="Pfam" id="PF00465">
    <property type="entry name" value="Fe-ADH"/>
    <property type="match status" value="1"/>
</dbReference>
<evidence type="ECO:0000259" key="5">
    <source>
        <dbReference type="Pfam" id="PF25137"/>
    </source>
</evidence>
<evidence type="ECO:0000313" key="7">
    <source>
        <dbReference type="Proteomes" id="UP000030700"/>
    </source>
</evidence>
<organism evidence="6">
    <name type="scientific">Candidatus Moduliflexus flocculans</name>
    <dbReference type="NCBI Taxonomy" id="1499966"/>
    <lineage>
        <taxon>Bacteria</taxon>
        <taxon>Candidatus Moduliflexota</taxon>
        <taxon>Candidatus Moduliflexia</taxon>
        <taxon>Candidatus Moduliflexales</taxon>
        <taxon>Candidatus Moduliflexaceae</taxon>
    </lineage>
</organism>
<dbReference type="HOGENOM" id="CLU_007207_0_0_0"/>
<feature type="domain" description="Fe-containing alcohol dehydrogenase-like C-terminal" evidence="5">
    <location>
        <begin position="189"/>
        <end position="382"/>
    </location>
</feature>
<dbReference type="Gene3D" id="1.20.1090.10">
    <property type="entry name" value="Dehydroquinate synthase-like - alpha domain"/>
    <property type="match status" value="1"/>
</dbReference>
<keyword evidence="2" id="KW-0560">Oxidoreductase</keyword>
<dbReference type="STRING" id="1499966.U14_00822"/>
<protein>
    <submittedName>
        <fullName evidence="6">Iron-containing alcohol dehydrogenase</fullName>
    </submittedName>
</protein>
<dbReference type="InterPro" id="IPR056798">
    <property type="entry name" value="ADH_Fe_C"/>
</dbReference>
<reference evidence="6" key="1">
    <citation type="journal article" date="2015" name="PeerJ">
        <title>First genomic representation of candidate bacterial phylum KSB3 points to enhanced environmental sensing as a trigger of wastewater bulking.</title>
        <authorList>
            <person name="Sekiguchi Y."/>
            <person name="Ohashi A."/>
            <person name="Parks D.H."/>
            <person name="Yamauchi T."/>
            <person name="Tyson G.W."/>
            <person name="Hugenholtz P."/>
        </authorList>
    </citation>
    <scope>NUCLEOTIDE SEQUENCE [LARGE SCALE GENOMIC DNA]</scope>
</reference>
<proteinExistence type="inferred from homology"/>
<dbReference type="InterPro" id="IPR039697">
    <property type="entry name" value="Alcohol_dehydrogenase_Fe"/>
</dbReference>
<accession>A0A0S6VUY0</accession>
<comment type="similarity">
    <text evidence="1">Belongs to the iron-containing alcohol dehydrogenase family.</text>
</comment>
<keyword evidence="3" id="KW-0520">NAD</keyword>
<dbReference type="GO" id="GO:0046872">
    <property type="term" value="F:metal ion binding"/>
    <property type="evidence" value="ECO:0007669"/>
    <property type="project" value="InterPro"/>
</dbReference>
<gene>
    <name evidence="6" type="ORF">U14_00822</name>
</gene>
<dbReference type="Pfam" id="PF25137">
    <property type="entry name" value="ADH_Fe_C"/>
    <property type="match status" value="1"/>
</dbReference>
<evidence type="ECO:0000256" key="1">
    <source>
        <dbReference type="ARBA" id="ARBA00007358"/>
    </source>
</evidence>
<evidence type="ECO:0000313" key="6">
    <source>
        <dbReference type="EMBL" id="GAK49599.1"/>
    </source>
</evidence>
<dbReference type="SUPFAM" id="SSF56796">
    <property type="entry name" value="Dehydroquinate synthase-like"/>
    <property type="match status" value="1"/>
</dbReference>
<evidence type="ECO:0000256" key="2">
    <source>
        <dbReference type="ARBA" id="ARBA00023002"/>
    </source>
</evidence>
<dbReference type="Proteomes" id="UP000030700">
    <property type="component" value="Unassembled WGS sequence"/>
</dbReference>
<dbReference type="EMBL" id="DF820455">
    <property type="protein sequence ID" value="GAK49599.1"/>
    <property type="molecule type" value="Genomic_DNA"/>
</dbReference>
<dbReference type="PROSITE" id="PS00913">
    <property type="entry name" value="ADH_IRON_1"/>
    <property type="match status" value="1"/>
</dbReference>
<dbReference type="InterPro" id="IPR018211">
    <property type="entry name" value="ADH_Fe_CS"/>
</dbReference>
<dbReference type="PANTHER" id="PTHR11496">
    <property type="entry name" value="ALCOHOL DEHYDROGENASE"/>
    <property type="match status" value="1"/>
</dbReference>
<keyword evidence="7" id="KW-1185">Reference proteome</keyword>
<name>A0A0S6VUY0_9BACT</name>
<dbReference type="GO" id="GO:0004022">
    <property type="term" value="F:alcohol dehydrogenase (NAD+) activity"/>
    <property type="evidence" value="ECO:0007669"/>
    <property type="project" value="TreeGrafter"/>
</dbReference>
<feature type="domain" description="Alcohol dehydrogenase iron-type/glycerol dehydrogenase GldA" evidence="4">
    <location>
        <begin position="9"/>
        <end position="178"/>
    </location>
</feature>
<dbReference type="Gene3D" id="3.40.50.1970">
    <property type="match status" value="1"/>
</dbReference>
<dbReference type="CDD" id="cd08551">
    <property type="entry name" value="Fe-ADH"/>
    <property type="match status" value="1"/>
</dbReference>
<evidence type="ECO:0000256" key="3">
    <source>
        <dbReference type="ARBA" id="ARBA00023027"/>
    </source>
</evidence>
<dbReference type="FunFam" id="1.20.1090.10:FF:000001">
    <property type="entry name" value="Aldehyde-alcohol dehydrogenase"/>
    <property type="match status" value="1"/>
</dbReference>
<evidence type="ECO:0000259" key="4">
    <source>
        <dbReference type="Pfam" id="PF00465"/>
    </source>
</evidence>